<accession>A0ABD3UGF3</accession>
<name>A0ABD3UGF3_SINWO</name>
<dbReference type="Proteomes" id="UP001634394">
    <property type="component" value="Unassembled WGS sequence"/>
</dbReference>
<evidence type="ECO:0000313" key="1">
    <source>
        <dbReference type="EMBL" id="KAL3848601.1"/>
    </source>
</evidence>
<protein>
    <submittedName>
        <fullName evidence="1">Uncharacterized protein</fullName>
    </submittedName>
</protein>
<dbReference type="InterPro" id="IPR010281">
    <property type="entry name" value="DUF885"/>
</dbReference>
<dbReference type="PANTHER" id="PTHR33361:SF2">
    <property type="entry name" value="DUF885 DOMAIN-CONTAINING PROTEIN"/>
    <property type="match status" value="1"/>
</dbReference>
<proteinExistence type="predicted"/>
<dbReference type="PANTHER" id="PTHR33361">
    <property type="entry name" value="GLR0591 PROTEIN"/>
    <property type="match status" value="1"/>
</dbReference>
<dbReference type="Pfam" id="PF05960">
    <property type="entry name" value="DUF885"/>
    <property type="match status" value="1"/>
</dbReference>
<comment type="caution">
    <text evidence="1">The sequence shown here is derived from an EMBL/GenBank/DDBJ whole genome shotgun (WGS) entry which is preliminary data.</text>
</comment>
<organism evidence="1 2">
    <name type="scientific">Sinanodonta woodiana</name>
    <name type="common">Chinese pond mussel</name>
    <name type="synonym">Anodonta woodiana</name>
    <dbReference type="NCBI Taxonomy" id="1069815"/>
    <lineage>
        <taxon>Eukaryota</taxon>
        <taxon>Metazoa</taxon>
        <taxon>Spiralia</taxon>
        <taxon>Lophotrochozoa</taxon>
        <taxon>Mollusca</taxon>
        <taxon>Bivalvia</taxon>
        <taxon>Autobranchia</taxon>
        <taxon>Heteroconchia</taxon>
        <taxon>Palaeoheterodonta</taxon>
        <taxon>Unionida</taxon>
        <taxon>Unionoidea</taxon>
        <taxon>Unionidae</taxon>
        <taxon>Unioninae</taxon>
        <taxon>Sinanodonta</taxon>
    </lineage>
</organism>
<dbReference type="EMBL" id="JBJQND010000016">
    <property type="protein sequence ID" value="KAL3848601.1"/>
    <property type="molecule type" value="Genomic_DNA"/>
</dbReference>
<keyword evidence="2" id="KW-1185">Reference proteome</keyword>
<evidence type="ECO:0000313" key="2">
    <source>
        <dbReference type="Proteomes" id="UP001634394"/>
    </source>
</evidence>
<reference evidence="1 2" key="1">
    <citation type="submission" date="2024-11" db="EMBL/GenBank/DDBJ databases">
        <title>Chromosome-level genome assembly of the freshwater bivalve Anodonta woodiana.</title>
        <authorList>
            <person name="Chen X."/>
        </authorList>
    </citation>
    <scope>NUCLEOTIDE SEQUENCE [LARGE SCALE GENOMIC DNA]</scope>
    <source>
        <strain evidence="1">MN2024</strain>
        <tissue evidence="1">Gills</tissue>
    </source>
</reference>
<gene>
    <name evidence="1" type="ORF">ACJMK2_019450</name>
</gene>
<sequence length="141" mass="16182">MAWDPTHNYYRACLRWHLSFNMTPEEVHAVGLKEVDRISGNMNQIVRKIGLRGSVKDFFDSLLNDSRFYSNNSDIILEQYRKTVFERINPQLSRFFKAIPNVPLKVEKSAFDGNGGTYSGASEDTPGVFSVNLFRPLEVFV</sequence>
<dbReference type="AlphaFoldDB" id="A0ABD3UGF3"/>